<dbReference type="Proteomes" id="UP000241560">
    <property type="component" value="Segment"/>
</dbReference>
<feature type="domain" description="Thoeris anti-defense 2-like" evidence="1">
    <location>
        <begin position="1"/>
        <end position="84"/>
    </location>
</feature>
<dbReference type="KEGG" id="vg:54986259"/>
<proteinExistence type="predicted"/>
<evidence type="ECO:0000313" key="3">
    <source>
        <dbReference type="Proteomes" id="UP000241560"/>
    </source>
</evidence>
<name>A0A2H4PB40_9CAUD</name>
<evidence type="ECO:0000259" key="1">
    <source>
        <dbReference type="Pfam" id="PF11195"/>
    </source>
</evidence>
<dbReference type="GeneID" id="54986259"/>
<reference evidence="2 3" key="1">
    <citation type="submission" date="2017-10" db="EMBL/GenBank/DDBJ databases">
        <title>Isolation and characterisation of Lactobacillus bacteriophages that infect wine-derived L. plantarum strains.</title>
        <authorList>
            <person name="Kyrkou I."/>
            <person name="Hestbjerg Hansen L."/>
        </authorList>
    </citation>
    <scope>NUCLEOTIDE SEQUENCE [LARGE SCALE GENOMIC DNA]</scope>
</reference>
<protein>
    <recommendedName>
        <fullName evidence="1">Thoeris anti-defense 2-like domain-containing protein</fullName>
    </recommendedName>
</protein>
<accession>A0A2H4PB40</accession>
<dbReference type="RefSeq" id="YP_009795882.1">
    <property type="nucleotide sequence ID" value="NC_047897.1"/>
</dbReference>
<keyword evidence="3" id="KW-1185">Reference proteome</keyword>
<organism evidence="2 3">
    <name type="scientific">Lactobacillus phage Lenus</name>
    <dbReference type="NCBI Taxonomy" id="2053682"/>
    <lineage>
        <taxon>Viruses</taxon>
        <taxon>Duplodnaviria</taxon>
        <taxon>Heunggongvirae</taxon>
        <taxon>Uroviricota</taxon>
        <taxon>Caudoviricetes</taxon>
        <taxon>Tybeckvirinae</taxon>
        <taxon>Lenusvirus</taxon>
        <taxon>Lenusvirus lenus</taxon>
    </lineage>
</organism>
<dbReference type="InterPro" id="IPR021361">
    <property type="entry name" value="Tad2-like_dom"/>
</dbReference>
<dbReference type="EMBL" id="MG252693">
    <property type="protein sequence ID" value="ATW59452.1"/>
    <property type="molecule type" value="Genomic_DNA"/>
</dbReference>
<sequence>MNFGEALEELKNGELVSRHGWNGSGQYIFLVRGIDIEDCIFYLSPVQDFDTCSDVLAIRTTSGVVQVGWLASQTDMLSSDWYLVKNIEQQKKVTFLKRI</sequence>
<evidence type="ECO:0000313" key="2">
    <source>
        <dbReference type="EMBL" id="ATW59452.1"/>
    </source>
</evidence>
<dbReference type="Pfam" id="PF11195">
    <property type="entry name" value="Tad2-like"/>
    <property type="match status" value="1"/>
</dbReference>